<keyword evidence="6 8" id="KW-0949">S-adenosyl-L-methionine</keyword>
<name>A0A1N7J0X6_9GAMM</name>
<dbReference type="UniPathway" id="UPA00078"/>
<comment type="catalytic activity">
    <reaction evidence="1 8">
        <text>malonyl-[ACP] + S-adenosyl-L-methionine = malonyl-[ACP] methyl ester + S-adenosyl-L-homocysteine</text>
        <dbReference type="Rhea" id="RHEA:17105"/>
        <dbReference type="Rhea" id="RHEA-COMP:9623"/>
        <dbReference type="Rhea" id="RHEA-COMP:9954"/>
        <dbReference type="ChEBI" id="CHEBI:57856"/>
        <dbReference type="ChEBI" id="CHEBI:59789"/>
        <dbReference type="ChEBI" id="CHEBI:78449"/>
        <dbReference type="ChEBI" id="CHEBI:78845"/>
        <dbReference type="EC" id="2.1.1.197"/>
    </reaction>
</comment>
<dbReference type="OrthoDB" id="9760689at2"/>
<dbReference type="InterPro" id="IPR013216">
    <property type="entry name" value="Methyltransf_11"/>
</dbReference>
<evidence type="ECO:0000256" key="7">
    <source>
        <dbReference type="ARBA" id="ARBA00022756"/>
    </source>
</evidence>
<gene>
    <name evidence="8" type="primary">bioC</name>
    <name evidence="10" type="ORF">SAMN05421686_101229</name>
</gene>
<evidence type="ECO:0000256" key="1">
    <source>
        <dbReference type="ARBA" id="ARBA00000852"/>
    </source>
</evidence>
<dbReference type="SUPFAM" id="SSF53335">
    <property type="entry name" value="S-adenosyl-L-methionine-dependent methyltransferases"/>
    <property type="match status" value="1"/>
</dbReference>
<keyword evidence="4 8" id="KW-0489">Methyltransferase</keyword>
<dbReference type="GO" id="GO:0008757">
    <property type="term" value="F:S-adenosylmethionine-dependent methyltransferase activity"/>
    <property type="evidence" value="ECO:0007669"/>
    <property type="project" value="InterPro"/>
</dbReference>
<dbReference type="Proteomes" id="UP000185639">
    <property type="component" value="Unassembled WGS sequence"/>
</dbReference>
<keyword evidence="11" id="KW-1185">Reference proteome</keyword>
<protein>
    <recommendedName>
        <fullName evidence="3 8">Malonyl-[acyl-carrier protein] O-methyltransferase</fullName>
        <shortName evidence="8">Malonyl-ACP O-methyltransferase</shortName>
        <ecNumber evidence="3 8">2.1.1.197</ecNumber>
    </recommendedName>
    <alternativeName>
        <fullName evidence="8">Biotin synthesis protein BioC</fullName>
    </alternativeName>
</protein>
<accession>A0A1N7J0X6</accession>
<dbReference type="Pfam" id="PF08241">
    <property type="entry name" value="Methyltransf_11"/>
    <property type="match status" value="1"/>
</dbReference>
<proteinExistence type="inferred from homology"/>
<evidence type="ECO:0000256" key="5">
    <source>
        <dbReference type="ARBA" id="ARBA00022679"/>
    </source>
</evidence>
<dbReference type="HAMAP" id="MF_00835">
    <property type="entry name" value="BioC"/>
    <property type="match status" value="1"/>
</dbReference>
<reference evidence="11" key="1">
    <citation type="submission" date="2017-01" db="EMBL/GenBank/DDBJ databases">
        <authorList>
            <person name="Varghese N."/>
            <person name="Submissions S."/>
        </authorList>
    </citation>
    <scope>NUCLEOTIDE SEQUENCE [LARGE SCALE GENOMIC DNA]</scope>
    <source>
        <strain evidence="11">DSM 24913</strain>
    </source>
</reference>
<evidence type="ECO:0000259" key="9">
    <source>
        <dbReference type="Pfam" id="PF08241"/>
    </source>
</evidence>
<dbReference type="InterPro" id="IPR011814">
    <property type="entry name" value="BioC"/>
</dbReference>
<sequence length="268" mass="29543">MTRRDKRQVAQHFSRAAQSYDHAASIQQRAVTALLNQLPTLSGHWLDIGCGTGVALPHLRLKGANLVTGIDLAEGMLEAAANHADPQTDLLLADADELPLPDCSADGLISSLMLQWSEAPEKTLKEWRRVLKPGSRIAIATLLPGTQKELQQAWRAIDDRPHVNEFEAHERLNHALMQAGFTDIVFKQDCLTEYYDSVPDLLRSLKAIGATNVNAGRRAGLGGRAAIEALSRHYPTTQHMGQTAYPLSYEVLWIYAVAHPEHPTEPKP</sequence>
<comment type="function">
    <text evidence="8">Converts the free carboxyl group of a malonyl-thioester to its methyl ester by transfer of a methyl group from S-adenosyl-L-methionine (SAM). It allows to synthesize pimeloyl-ACP via the fatty acid synthetic pathway.</text>
</comment>
<keyword evidence="5 8" id="KW-0808">Transferase</keyword>
<dbReference type="RefSeq" id="WP_076513594.1">
    <property type="nucleotide sequence ID" value="NZ_FTOH01000001.1"/>
</dbReference>
<evidence type="ECO:0000256" key="3">
    <source>
        <dbReference type="ARBA" id="ARBA00012327"/>
    </source>
</evidence>
<dbReference type="GO" id="GO:0102130">
    <property type="term" value="F:malonyl-CoA methyltransferase activity"/>
    <property type="evidence" value="ECO:0007669"/>
    <property type="project" value="UniProtKB-EC"/>
</dbReference>
<evidence type="ECO:0000256" key="8">
    <source>
        <dbReference type="HAMAP-Rule" id="MF_00835"/>
    </source>
</evidence>
<dbReference type="PANTHER" id="PTHR13090">
    <property type="entry name" value="ARGININE-HYDROXYLASE NDUFAF5, MITOCHONDRIAL"/>
    <property type="match status" value="1"/>
</dbReference>
<dbReference type="GO" id="GO:0010340">
    <property type="term" value="F:carboxyl-O-methyltransferase activity"/>
    <property type="evidence" value="ECO:0007669"/>
    <property type="project" value="UniProtKB-UniRule"/>
</dbReference>
<dbReference type="InterPro" id="IPR029063">
    <property type="entry name" value="SAM-dependent_MTases_sf"/>
</dbReference>
<dbReference type="EMBL" id="FTOH01000001">
    <property type="protein sequence ID" value="SIS42906.1"/>
    <property type="molecule type" value="Genomic_DNA"/>
</dbReference>
<dbReference type="GO" id="GO:0009102">
    <property type="term" value="P:biotin biosynthetic process"/>
    <property type="evidence" value="ECO:0007669"/>
    <property type="project" value="UniProtKB-UniRule"/>
</dbReference>
<dbReference type="InterPro" id="IPR050602">
    <property type="entry name" value="Malonyl-ACP_OMT"/>
</dbReference>
<evidence type="ECO:0000256" key="2">
    <source>
        <dbReference type="ARBA" id="ARBA00004746"/>
    </source>
</evidence>
<comment type="similarity">
    <text evidence="8">Belongs to the methyltransferase superfamily.</text>
</comment>
<dbReference type="PANTHER" id="PTHR13090:SF1">
    <property type="entry name" value="ARGININE-HYDROXYLASE NDUFAF5, MITOCHONDRIAL"/>
    <property type="match status" value="1"/>
</dbReference>
<organism evidence="10 11">
    <name type="scientific">Thalassolituus maritimus</name>
    <dbReference type="NCBI Taxonomy" id="484498"/>
    <lineage>
        <taxon>Bacteria</taxon>
        <taxon>Pseudomonadati</taxon>
        <taxon>Pseudomonadota</taxon>
        <taxon>Gammaproteobacteria</taxon>
        <taxon>Oceanospirillales</taxon>
        <taxon>Oceanospirillaceae</taxon>
        <taxon>Thalassolituus</taxon>
    </lineage>
</organism>
<evidence type="ECO:0000313" key="10">
    <source>
        <dbReference type="EMBL" id="SIS42906.1"/>
    </source>
</evidence>
<feature type="domain" description="Methyltransferase type 11" evidence="9">
    <location>
        <begin position="46"/>
        <end position="139"/>
    </location>
</feature>
<evidence type="ECO:0000256" key="4">
    <source>
        <dbReference type="ARBA" id="ARBA00022603"/>
    </source>
</evidence>
<dbReference type="STRING" id="484498.SAMN05421686_101229"/>
<dbReference type="Gene3D" id="3.40.50.150">
    <property type="entry name" value="Vaccinia Virus protein VP39"/>
    <property type="match status" value="1"/>
</dbReference>
<evidence type="ECO:0000313" key="11">
    <source>
        <dbReference type="Proteomes" id="UP000185639"/>
    </source>
</evidence>
<dbReference type="AlphaFoldDB" id="A0A1N7J0X6"/>
<keyword evidence="7 8" id="KW-0093">Biotin biosynthesis</keyword>
<evidence type="ECO:0000256" key="6">
    <source>
        <dbReference type="ARBA" id="ARBA00022691"/>
    </source>
</evidence>
<dbReference type="EC" id="2.1.1.197" evidence="3 8"/>
<dbReference type="GO" id="GO:0032259">
    <property type="term" value="P:methylation"/>
    <property type="evidence" value="ECO:0007669"/>
    <property type="project" value="UniProtKB-KW"/>
</dbReference>
<comment type="pathway">
    <text evidence="2 8">Cofactor biosynthesis; biotin biosynthesis.</text>
</comment>
<dbReference type="CDD" id="cd02440">
    <property type="entry name" value="AdoMet_MTases"/>
    <property type="match status" value="1"/>
</dbReference>